<dbReference type="InterPro" id="IPR009003">
    <property type="entry name" value="Peptidase_S1_PA"/>
</dbReference>
<dbReference type="EMBL" id="CAXHTA020000009">
    <property type="protein sequence ID" value="CAL5223933.1"/>
    <property type="molecule type" value="Genomic_DNA"/>
</dbReference>
<feature type="region of interest" description="Disordered" evidence="1">
    <location>
        <begin position="882"/>
        <end position="951"/>
    </location>
</feature>
<feature type="domain" description="Peptidase S1" evidence="3">
    <location>
        <begin position="197"/>
        <end position="486"/>
    </location>
</feature>
<proteinExistence type="predicted"/>
<evidence type="ECO:0000313" key="4">
    <source>
        <dbReference type="EMBL" id="CAL5223933.1"/>
    </source>
</evidence>
<keyword evidence="5" id="KW-1185">Reference proteome</keyword>
<evidence type="ECO:0000313" key="5">
    <source>
        <dbReference type="Proteomes" id="UP001497392"/>
    </source>
</evidence>
<feature type="compositionally biased region" description="Low complexity" evidence="1">
    <location>
        <begin position="882"/>
        <end position="891"/>
    </location>
</feature>
<evidence type="ECO:0000256" key="1">
    <source>
        <dbReference type="SAM" id="MobiDB-lite"/>
    </source>
</evidence>
<accession>A0ABP1G0G8</accession>
<evidence type="ECO:0000256" key="2">
    <source>
        <dbReference type="SAM" id="SignalP"/>
    </source>
</evidence>
<feature type="compositionally biased region" description="Polar residues" evidence="1">
    <location>
        <begin position="935"/>
        <end position="951"/>
    </location>
</feature>
<evidence type="ECO:0000259" key="3">
    <source>
        <dbReference type="PROSITE" id="PS50240"/>
    </source>
</evidence>
<name>A0ABP1G0G8_9CHLO</name>
<dbReference type="PANTHER" id="PTHR36234:SF5">
    <property type="entry name" value="LYSYL ENDOPEPTIDASE"/>
    <property type="match status" value="1"/>
</dbReference>
<keyword evidence="2" id="KW-0732">Signal</keyword>
<dbReference type="Pfam" id="PF13365">
    <property type="entry name" value="Trypsin_2"/>
    <property type="match status" value="1"/>
</dbReference>
<protein>
    <submittedName>
        <fullName evidence="4">G6536 protein</fullName>
    </submittedName>
</protein>
<gene>
    <name evidence="4" type="primary">g6536</name>
    <name evidence="4" type="ORF">VP750_LOCUS5592</name>
</gene>
<dbReference type="InterPro" id="IPR001254">
    <property type="entry name" value="Trypsin_dom"/>
</dbReference>
<dbReference type="SUPFAM" id="SSF50494">
    <property type="entry name" value="Trypsin-like serine proteases"/>
    <property type="match status" value="1"/>
</dbReference>
<comment type="caution">
    <text evidence="4">The sequence shown here is derived from an EMBL/GenBank/DDBJ whole genome shotgun (WGS) entry which is preliminary data.</text>
</comment>
<dbReference type="Proteomes" id="UP001497392">
    <property type="component" value="Unassembled WGS sequence"/>
</dbReference>
<dbReference type="InterPro" id="IPR043504">
    <property type="entry name" value="Peptidase_S1_PA_chymotrypsin"/>
</dbReference>
<feature type="signal peptide" evidence="2">
    <location>
        <begin position="1"/>
        <end position="24"/>
    </location>
</feature>
<feature type="chain" id="PRO_5046727045" evidence="2">
    <location>
        <begin position="25"/>
        <end position="951"/>
    </location>
</feature>
<dbReference type="PANTHER" id="PTHR36234">
    <property type="entry name" value="LYSYL ENDOPEPTIDASE"/>
    <property type="match status" value="1"/>
</dbReference>
<sequence length="951" mass="103561">MLKGRKLYPELLLTSLALLGLARAEDAGAAPRSWAYRHAPDPEFSRVQTPSLQLPLADPVAFLERHEAVLGHNARNVINIAPEGWREEDVVSKGVWHLLADGTCMWSLSIVTRGAYSHVVVFSELSIPWGGEFSIFSPAHTGNLTRCGHSCMRVTPTRLLSRKFTSLAMYGEEVVLEYHHPEPFPPEGTFIARIASVLQGLPGSLPEAAELSRRRKLLGRSEDPGYTAGSGFDMSALQRKDDVILQCTQSVRCDDNVRDIDDAVVDIYAINLQLGAMAVCTGTLIMAPMNRFYLLTADHCFVDKKAINNFEYWVLIFNYEVPCGGTDPPAFKQVIQGVRLMFYDSKADVLLLMITATIPDKFKPYLLGFDASEDAVPRQAVGIHHPNGSVKRISYANDSNSISTDFVARKFPSGEVQPSNATHFQVIWSSGATASGSSGSPLIDVDSRKVVGVLTGGFASCQDRTGPDYYGRLSAAFNNGLEHFLSNAPGDNLNDVAEFLESTTNGGEIVVRTMNGTAIPRHGPALGMYPSFLTFDPEHRQATFTYFLTDPLIWDNETIFMDVSVRGTYPGNAFDVTPYVQLSEDEDNFTSADIYEYRRSIKVTLKGLNTTKVAAGNLARFQLIFKLTSDVNPNYLHIHTLKGIAVASRGPWSRYKALSMHCEELPCFFDRPGRDENSTDVTFDQYNEVASKYDTPTLAMFSFMPDKHVQAQLDICLEADILSGATVSIYVDMKFTWTIGTDPYGDPNCVHIASVTTHANQTYMVIVSDEDDFDAVLPVQTVKYISVIDTEVEVASPEFRMGPVSDITAGTVTVKTEEFPLPANALVGRPLPAPVPVAAPGPDGADHIARVLNKTLPAYAPATLPATRVVVVNATKPKSAAARAAQAAQEPAPTPQPRAPASAQLLPAPAPGPAPARQSSLLQDPVQTPPAAMTMTPQNAKDAMSYTTGGR</sequence>
<reference evidence="4 5" key="1">
    <citation type="submission" date="2024-06" db="EMBL/GenBank/DDBJ databases">
        <authorList>
            <person name="Kraege A."/>
            <person name="Thomma B."/>
        </authorList>
    </citation>
    <scope>NUCLEOTIDE SEQUENCE [LARGE SCALE GENOMIC DNA]</scope>
</reference>
<dbReference type="Gene3D" id="2.40.10.10">
    <property type="entry name" value="Trypsin-like serine proteases"/>
    <property type="match status" value="2"/>
</dbReference>
<organism evidence="4 5">
    <name type="scientific">Coccomyxa viridis</name>
    <dbReference type="NCBI Taxonomy" id="1274662"/>
    <lineage>
        <taxon>Eukaryota</taxon>
        <taxon>Viridiplantae</taxon>
        <taxon>Chlorophyta</taxon>
        <taxon>core chlorophytes</taxon>
        <taxon>Trebouxiophyceae</taxon>
        <taxon>Trebouxiophyceae incertae sedis</taxon>
        <taxon>Coccomyxaceae</taxon>
        <taxon>Coccomyxa</taxon>
    </lineage>
</organism>
<dbReference type="PROSITE" id="PS50240">
    <property type="entry name" value="TRYPSIN_DOM"/>
    <property type="match status" value="1"/>
</dbReference>